<name>A0A2Z6MBT9_TRISU</name>
<reference evidence="3" key="1">
    <citation type="journal article" date="2017" name="Front. Plant Sci.">
        <title>Climate Clever Clovers: New Paradigm to Reduce the Environmental Footprint of Ruminants by Breeding Low Methanogenic Forages Utilizing Haplotype Variation.</title>
        <authorList>
            <person name="Kaur P."/>
            <person name="Appels R."/>
            <person name="Bayer P.E."/>
            <person name="Keeble-Gagnere G."/>
            <person name="Wang J."/>
            <person name="Hirakawa H."/>
            <person name="Shirasawa K."/>
            <person name="Vercoe P."/>
            <person name="Stefanova K."/>
            <person name="Durmic Z."/>
            <person name="Nichols P."/>
            <person name="Revell C."/>
            <person name="Isobe S.N."/>
            <person name="Edwards D."/>
            <person name="Erskine W."/>
        </authorList>
    </citation>
    <scope>NUCLEOTIDE SEQUENCE [LARGE SCALE GENOMIC DNA]</scope>
    <source>
        <strain evidence="3">cv. Daliak</strain>
    </source>
</reference>
<dbReference type="Proteomes" id="UP000242715">
    <property type="component" value="Unassembled WGS sequence"/>
</dbReference>
<dbReference type="EMBL" id="DF973260">
    <property type="protein sequence ID" value="GAU22982.1"/>
    <property type="molecule type" value="Genomic_DNA"/>
</dbReference>
<gene>
    <name evidence="2" type="ORF">TSUD_98100</name>
</gene>
<dbReference type="Pfam" id="PF01486">
    <property type="entry name" value="K-box"/>
    <property type="match status" value="1"/>
</dbReference>
<accession>A0A2Z6MBT9</accession>
<dbReference type="InterPro" id="IPR002487">
    <property type="entry name" value="TF_Kbox"/>
</dbReference>
<evidence type="ECO:0000313" key="3">
    <source>
        <dbReference type="Proteomes" id="UP000242715"/>
    </source>
</evidence>
<evidence type="ECO:0000259" key="1">
    <source>
        <dbReference type="Pfam" id="PF01486"/>
    </source>
</evidence>
<keyword evidence="3" id="KW-1185">Reference proteome</keyword>
<protein>
    <recommendedName>
        <fullName evidence="1">K-box domain-containing protein</fullName>
    </recommendedName>
</protein>
<feature type="domain" description="K-box" evidence="1">
    <location>
        <begin position="47"/>
        <end position="87"/>
    </location>
</feature>
<dbReference type="GO" id="GO:0005634">
    <property type="term" value="C:nucleus"/>
    <property type="evidence" value="ECO:0007669"/>
    <property type="project" value="InterPro"/>
</dbReference>
<sequence>MAQNKNVTKKRITLFVNVVASLSRFPEQKRKIHRWELMATVVEKRMAYDVRNLMGEDLGPLSRKELETLESQLDSSLKQIRSTRSRLSSRD</sequence>
<proteinExistence type="predicted"/>
<organism evidence="2 3">
    <name type="scientific">Trifolium subterraneum</name>
    <name type="common">Subterranean clover</name>
    <dbReference type="NCBI Taxonomy" id="3900"/>
    <lineage>
        <taxon>Eukaryota</taxon>
        <taxon>Viridiplantae</taxon>
        <taxon>Streptophyta</taxon>
        <taxon>Embryophyta</taxon>
        <taxon>Tracheophyta</taxon>
        <taxon>Spermatophyta</taxon>
        <taxon>Magnoliopsida</taxon>
        <taxon>eudicotyledons</taxon>
        <taxon>Gunneridae</taxon>
        <taxon>Pentapetalae</taxon>
        <taxon>rosids</taxon>
        <taxon>fabids</taxon>
        <taxon>Fabales</taxon>
        <taxon>Fabaceae</taxon>
        <taxon>Papilionoideae</taxon>
        <taxon>50 kb inversion clade</taxon>
        <taxon>NPAAA clade</taxon>
        <taxon>Hologalegina</taxon>
        <taxon>IRL clade</taxon>
        <taxon>Trifolieae</taxon>
        <taxon>Trifolium</taxon>
    </lineage>
</organism>
<dbReference type="AlphaFoldDB" id="A0A2Z6MBT9"/>
<dbReference type="OrthoDB" id="1898716at2759"/>
<evidence type="ECO:0000313" key="2">
    <source>
        <dbReference type="EMBL" id="GAU22982.1"/>
    </source>
</evidence>
<dbReference type="GO" id="GO:0003700">
    <property type="term" value="F:DNA-binding transcription factor activity"/>
    <property type="evidence" value="ECO:0007669"/>
    <property type="project" value="InterPro"/>
</dbReference>